<reference evidence="1 2" key="1">
    <citation type="submission" date="2019-05" db="EMBL/GenBank/DDBJ databases">
        <title>Draft genome sequence of Actinomadura sp. 14C53.</title>
        <authorList>
            <person name="Saricaoglu S."/>
            <person name="Isik K."/>
        </authorList>
    </citation>
    <scope>NUCLEOTIDE SEQUENCE [LARGE SCALE GENOMIC DNA]</scope>
    <source>
        <strain evidence="1 2">14C53</strain>
    </source>
</reference>
<protein>
    <submittedName>
        <fullName evidence="1">Uncharacterized protein</fullName>
    </submittedName>
</protein>
<dbReference type="RefSeq" id="WP_138649117.1">
    <property type="nucleotide sequence ID" value="NZ_VCKW01000245.1"/>
</dbReference>
<keyword evidence="2" id="KW-1185">Reference proteome</keyword>
<sequence length="178" mass="19673">MPRSRRTRRDIISAHCQNTITTAVNGDHFGAYEAFAAMQHRRDFPETGPIMAEALLKIIQRGCQALGAVTGDGVPDVAGFLPDERKSVARVREAVPGMTAQNMVAARRIHRTNARAAREMVETYATQGRDKARDLYQQRAAVENGAQNLLMMLWGTAINVQHQMRAATRAAKDCGLDR</sequence>
<comment type="caution">
    <text evidence="1">The sequence shown here is derived from an EMBL/GenBank/DDBJ whole genome shotgun (WGS) entry which is preliminary data.</text>
</comment>
<gene>
    <name evidence="1" type="ORF">ETD83_32945</name>
</gene>
<dbReference type="AlphaFoldDB" id="A0A5C4J2L6"/>
<name>A0A5C4J2L6_9ACTN</name>
<accession>A0A5C4J2L6</accession>
<organism evidence="1 2">
    <name type="scientific">Actinomadura soli</name>
    <dbReference type="NCBI Taxonomy" id="2508997"/>
    <lineage>
        <taxon>Bacteria</taxon>
        <taxon>Bacillati</taxon>
        <taxon>Actinomycetota</taxon>
        <taxon>Actinomycetes</taxon>
        <taxon>Streptosporangiales</taxon>
        <taxon>Thermomonosporaceae</taxon>
        <taxon>Actinomadura</taxon>
    </lineage>
</organism>
<dbReference type="Proteomes" id="UP000309174">
    <property type="component" value="Unassembled WGS sequence"/>
</dbReference>
<dbReference type="EMBL" id="VCKW01000245">
    <property type="protein sequence ID" value="TMQ90985.1"/>
    <property type="molecule type" value="Genomic_DNA"/>
</dbReference>
<evidence type="ECO:0000313" key="2">
    <source>
        <dbReference type="Proteomes" id="UP000309174"/>
    </source>
</evidence>
<dbReference type="OrthoDB" id="3471029at2"/>
<proteinExistence type="predicted"/>
<evidence type="ECO:0000313" key="1">
    <source>
        <dbReference type="EMBL" id="TMQ90985.1"/>
    </source>
</evidence>